<sequence>RGGGGGGATWMNWKGKHPKGHEGPRGTTVPRWAPLERTEAEGVPRQKGKQPVAKEELVETPAEGESPHRVGCSCSV</sequence>
<feature type="compositionally biased region" description="Basic and acidic residues" evidence="1">
    <location>
        <begin position="34"/>
        <end position="44"/>
    </location>
</feature>
<feature type="non-terminal residue" evidence="2">
    <location>
        <position position="76"/>
    </location>
</feature>
<gene>
    <name evidence="2" type="ORF">TSPGSL018_20506</name>
</gene>
<feature type="non-terminal residue" evidence="2">
    <location>
        <position position="1"/>
    </location>
</feature>
<evidence type="ECO:0000313" key="2">
    <source>
        <dbReference type="EMBL" id="JAC63492.1"/>
    </source>
</evidence>
<dbReference type="AlphaFoldDB" id="A0A061QS47"/>
<dbReference type="EMBL" id="GBEZ01023391">
    <property type="protein sequence ID" value="JAC63492.1"/>
    <property type="molecule type" value="Transcribed_RNA"/>
</dbReference>
<name>A0A061QS47_9CHLO</name>
<accession>A0A061QS47</accession>
<protein>
    <submittedName>
        <fullName evidence="2">Uncharacterized protein</fullName>
    </submittedName>
</protein>
<evidence type="ECO:0000256" key="1">
    <source>
        <dbReference type="SAM" id="MobiDB-lite"/>
    </source>
</evidence>
<proteinExistence type="predicted"/>
<feature type="region of interest" description="Disordered" evidence="1">
    <location>
        <begin position="1"/>
        <end position="76"/>
    </location>
</feature>
<reference evidence="2" key="1">
    <citation type="submission" date="2014-05" db="EMBL/GenBank/DDBJ databases">
        <title>The transcriptome of the halophilic microalga Tetraselmis sp. GSL018 isolated from the Great Salt Lake, Utah.</title>
        <authorList>
            <person name="Jinkerson R.E."/>
            <person name="D'Adamo S."/>
            <person name="Posewitz M.C."/>
        </authorList>
    </citation>
    <scope>NUCLEOTIDE SEQUENCE</scope>
    <source>
        <strain evidence="2">GSL018</strain>
    </source>
</reference>
<organism evidence="2">
    <name type="scientific">Tetraselmis sp. GSL018</name>
    <dbReference type="NCBI Taxonomy" id="582737"/>
    <lineage>
        <taxon>Eukaryota</taxon>
        <taxon>Viridiplantae</taxon>
        <taxon>Chlorophyta</taxon>
        <taxon>core chlorophytes</taxon>
        <taxon>Chlorodendrophyceae</taxon>
        <taxon>Chlorodendrales</taxon>
        <taxon>Chlorodendraceae</taxon>
        <taxon>Tetraselmis</taxon>
    </lineage>
</organism>